<keyword evidence="3" id="KW-1185">Reference proteome</keyword>
<sequence length="83" mass="9371">MNNRGYVLKLAAFAIAFILIGYGYYGLFYIPQNSGFGGSKCILENFQAQQTYKTGEPCVYSFESLAVGIILVILIIVIWWKFD</sequence>
<evidence type="ECO:0000313" key="3">
    <source>
        <dbReference type="Proteomes" id="UP000646946"/>
    </source>
</evidence>
<evidence type="ECO:0000256" key="1">
    <source>
        <dbReference type="SAM" id="Phobius"/>
    </source>
</evidence>
<evidence type="ECO:0000313" key="2">
    <source>
        <dbReference type="EMBL" id="HIK00331.1"/>
    </source>
</evidence>
<dbReference type="Proteomes" id="UP000646946">
    <property type="component" value="Unassembled WGS sequence"/>
</dbReference>
<gene>
    <name evidence="2" type="ORF">H1016_02195</name>
</gene>
<feature type="transmembrane region" description="Helical" evidence="1">
    <location>
        <begin position="7"/>
        <end position="30"/>
    </location>
</feature>
<feature type="transmembrane region" description="Helical" evidence="1">
    <location>
        <begin position="59"/>
        <end position="80"/>
    </location>
</feature>
<accession>A0A832VA20</accession>
<name>A0A832VA20_9ARCH</name>
<dbReference type="EMBL" id="DVAB01000021">
    <property type="protein sequence ID" value="HIK00331.1"/>
    <property type="molecule type" value="Genomic_DNA"/>
</dbReference>
<comment type="caution">
    <text evidence="2">The sequence shown here is derived from an EMBL/GenBank/DDBJ whole genome shotgun (WGS) entry which is preliminary data.</text>
</comment>
<protein>
    <submittedName>
        <fullName evidence="2">Uncharacterized protein</fullName>
    </submittedName>
</protein>
<keyword evidence="1" id="KW-1133">Transmembrane helix</keyword>
<keyword evidence="1" id="KW-0812">Transmembrane</keyword>
<dbReference type="AlphaFoldDB" id="A0A832VA20"/>
<keyword evidence="1" id="KW-0472">Membrane</keyword>
<proteinExistence type="predicted"/>
<reference evidence="2 3" key="1">
    <citation type="journal article" name="Nat. Commun.">
        <title>Undinarchaeota illuminate DPANN phylogeny and the impact of gene transfer on archaeal evolution.</title>
        <authorList>
            <person name="Dombrowski N."/>
            <person name="Williams T.A."/>
            <person name="Sun J."/>
            <person name="Woodcroft B.J."/>
            <person name="Lee J.H."/>
            <person name="Minh B.Q."/>
            <person name="Rinke C."/>
            <person name="Spang A."/>
        </authorList>
    </citation>
    <scope>NUCLEOTIDE SEQUENCE [LARGE SCALE GENOMIC DNA]</scope>
    <source>
        <strain evidence="2">MAG_bin1129</strain>
    </source>
</reference>
<organism evidence="2 3">
    <name type="scientific">Candidatus Naiadarchaeum limnaeum</name>
    <dbReference type="NCBI Taxonomy" id="2756139"/>
    <lineage>
        <taxon>Archaea</taxon>
        <taxon>Candidatus Undinarchaeota</taxon>
        <taxon>Candidatus Undinarchaeia</taxon>
        <taxon>Candidatus Naiadarchaeales</taxon>
        <taxon>Candidatus Naiadarchaeaceae</taxon>
        <taxon>Candidatus Naiadarchaeum</taxon>
    </lineage>
</organism>